<dbReference type="Gene3D" id="2.60.60.30">
    <property type="entry name" value="sav2460 like domains"/>
    <property type="match status" value="1"/>
</dbReference>
<dbReference type="PANTHER" id="PTHR32097">
    <property type="entry name" value="CAMP-BINDING PROTEIN 1-RELATED"/>
    <property type="match status" value="1"/>
</dbReference>
<evidence type="ECO:0000313" key="5">
    <source>
        <dbReference type="Proteomes" id="UP001181247"/>
    </source>
</evidence>
<dbReference type="Pfam" id="PF02342">
    <property type="entry name" value="TerD"/>
    <property type="match status" value="1"/>
</dbReference>
<dbReference type="InterPro" id="IPR003325">
    <property type="entry name" value="TerD"/>
</dbReference>
<feature type="region of interest" description="Disordered" evidence="2">
    <location>
        <begin position="65"/>
        <end position="88"/>
    </location>
</feature>
<dbReference type="InterPro" id="IPR051324">
    <property type="entry name" value="Stress/Tellurium_Resist"/>
</dbReference>
<dbReference type="AlphaFoldDB" id="A0AAE4IFV5"/>
<sequence length="190" mass="21143">MINLEKGQRISMDKGLTLVGVGLGWDPNKGTGYDFDLDASAFMLGSDGQVPAQEYFVFYGNQKSPDGSVESSGDDLTGGNSDGGDDETLNVDLTKVSSNIQEIIFTATIYKAEERRQNFGQVRNSYIRIYDAKTNMEIARYDLDEDFSIETAVEFGRLYRRGTEWKFEAMGTGNKGGMQSLVHKYASKYE</sequence>
<evidence type="ECO:0000313" key="4">
    <source>
        <dbReference type="EMBL" id="MDU0245951.1"/>
    </source>
</evidence>
<comment type="caution">
    <text evidence="4">The sequence shown here is derived from an EMBL/GenBank/DDBJ whole genome shotgun (WGS) entry which is preliminary data.</text>
</comment>
<evidence type="ECO:0000259" key="3">
    <source>
        <dbReference type="Pfam" id="PF02342"/>
    </source>
</evidence>
<accession>A0AAE4IFV5</accession>
<evidence type="ECO:0000256" key="2">
    <source>
        <dbReference type="SAM" id="MobiDB-lite"/>
    </source>
</evidence>
<name>A0AAE4IFV5_BACUN</name>
<evidence type="ECO:0000256" key="1">
    <source>
        <dbReference type="ARBA" id="ARBA00022686"/>
    </source>
</evidence>
<dbReference type="CDD" id="cd06974">
    <property type="entry name" value="TerD_like"/>
    <property type="match status" value="1"/>
</dbReference>
<dbReference type="GO" id="GO:0046690">
    <property type="term" value="P:response to tellurium ion"/>
    <property type="evidence" value="ECO:0007669"/>
    <property type="project" value="UniProtKB-KW"/>
</dbReference>
<reference evidence="4" key="1">
    <citation type="submission" date="2023-10" db="EMBL/GenBank/DDBJ databases">
        <title>Genome of Potential pathogenic bacteria in Crohn's disease.</title>
        <authorList>
            <person name="Rodriguez-Palacios A."/>
        </authorList>
    </citation>
    <scope>NUCLEOTIDE SEQUENCE</scope>
    <source>
        <strain evidence="4">CavFT-hAR50</strain>
    </source>
</reference>
<dbReference type="PANTHER" id="PTHR32097:SF15">
    <property type="entry name" value="STRESS RESPONSE PROTEIN SCP2"/>
    <property type="match status" value="1"/>
</dbReference>
<organism evidence="4 5">
    <name type="scientific">Bacteroides uniformis</name>
    <dbReference type="NCBI Taxonomy" id="820"/>
    <lineage>
        <taxon>Bacteria</taxon>
        <taxon>Pseudomonadati</taxon>
        <taxon>Bacteroidota</taxon>
        <taxon>Bacteroidia</taxon>
        <taxon>Bacteroidales</taxon>
        <taxon>Bacteroidaceae</taxon>
        <taxon>Bacteroides</taxon>
    </lineage>
</organism>
<dbReference type="EMBL" id="JAWDEU010000002">
    <property type="protein sequence ID" value="MDU0245951.1"/>
    <property type="molecule type" value="Genomic_DNA"/>
</dbReference>
<dbReference type="Proteomes" id="UP001181247">
    <property type="component" value="Unassembled WGS sequence"/>
</dbReference>
<keyword evidence="1" id="KW-0778">Tellurium resistance</keyword>
<feature type="domain" description="TerD" evidence="3">
    <location>
        <begin position="2"/>
        <end position="185"/>
    </location>
</feature>
<proteinExistence type="predicted"/>
<protein>
    <submittedName>
        <fullName evidence="4">TerD family protein</fullName>
    </submittedName>
</protein>
<dbReference type="RefSeq" id="WP_022163522.1">
    <property type="nucleotide sequence ID" value="NZ_JAWDEU010000002.1"/>
</dbReference>
<gene>
    <name evidence="4" type="ORF">RVH16_14710</name>
</gene>